<reference evidence="7 8" key="1">
    <citation type="submission" date="2018-01" db="EMBL/GenBank/DDBJ databases">
        <title>Genomic Encyclopedia of Type Strains, Phase III (KMG-III): the genomes of soil and plant-associated and newly described type strains.</title>
        <authorList>
            <person name="Whitman W."/>
        </authorList>
    </citation>
    <scope>NUCLEOTIDE SEQUENCE [LARGE SCALE GENOMIC DNA]</scope>
    <source>
        <strain evidence="7 8">1131</strain>
    </source>
</reference>
<dbReference type="InterPro" id="IPR000847">
    <property type="entry name" value="LysR_HTH_N"/>
</dbReference>
<dbReference type="Pfam" id="PF03466">
    <property type="entry name" value="LysR_substrate"/>
    <property type="match status" value="1"/>
</dbReference>
<dbReference type="InterPro" id="IPR037402">
    <property type="entry name" value="YidZ_PBP2"/>
</dbReference>
<keyword evidence="5" id="KW-0804">Transcription</keyword>
<evidence type="ECO:0000256" key="2">
    <source>
        <dbReference type="ARBA" id="ARBA00022458"/>
    </source>
</evidence>
<dbReference type="InterPro" id="IPR005119">
    <property type="entry name" value="LysR_subst-bd"/>
</dbReference>
<dbReference type="OrthoDB" id="8339333at2"/>
<name>A0A2S4LZU3_9HYPH</name>
<dbReference type="InterPro" id="IPR036390">
    <property type="entry name" value="WH_DNA-bd_sf"/>
</dbReference>
<dbReference type="Gene3D" id="3.40.190.10">
    <property type="entry name" value="Periplasmic binding protein-like II"/>
    <property type="match status" value="2"/>
</dbReference>
<keyword evidence="4" id="KW-0238">DNA-binding</keyword>
<dbReference type="SUPFAM" id="SSF46785">
    <property type="entry name" value="Winged helix' DNA-binding domain"/>
    <property type="match status" value="1"/>
</dbReference>
<evidence type="ECO:0000256" key="4">
    <source>
        <dbReference type="ARBA" id="ARBA00023125"/>
    </source>
</evidence>
<dbReference type="CDD" id="cd08417">
    <property type="entry name" value="PBP2_Nitroaromatics_like"/>
    <property type="match status" value="1"/>
</dbReference>
<dbReference type="PANTHER" id="PTHR30118">
    <property type="entry name" value="HTH-TYPE TRANSCRIPTIONAL REGULATOR LEUO-RELATED"/>
    <property type="match status" value="1"/>
</dbReference>
<dbReference type="SUPFAM" id="SSF53850">
    <property type="entry name" value="Periplasmic binding protein-like II"/>
    <property type="match status" value="1"/>
</dbReference>
<accession>A0A2S4LZU3</accession>
<evidence type="ECO:0000313" key="8">
    <source>
        <dbReference type="Proteomes" id="UP000236919"/>
    </source>
</evidence>
<evidence type="ECO:0000313" key="7">
    <source>
        <dbReference type="EMBL" id="POR47981.1"/>
    </source>
</evidence>
<gene>
    <name evidence="7" type="ORF">CYD53_1163</name>
</gene>
<evidence type="ECO:0000256" key="5">
    <source>
        <dbReference type="ARBA" id="ARBA00023163"/>
    </source>
</evidence>
<keyword evidence="3" id="KW-0805">Transcription regulation</keyword>
<dbReference type="Proteomes" id="UP000236919">
    <property type="component" value="Unassembled WGS sequence"/>
</dbReference>
<keyword evidence="8" id="KW-1185">Reference proteome</keyword>
<dbReference type="InterPro" id="IPR050389">
    <property type="entry name" value="LysR-type_TF"/>
</dbReference>
<dbReference type="GO" id="GO:0003700">
    <property type="term" value="F:DNA-binding transcription factor activity"/>
    <property type="evidence" value="ECO:0007669"/>
    <property type="project" value="InterPro"/>
</dbReference>
<proteinExistence type="inferred from homology"/>
<dbReference type="PANTHER" id="PTHR30118:SF15">
    <property type="entry name" value="TRANSCRIPTIONAL REGULATORY PROTEIN"/>
    <property type="match status" value="1"/>
</dbReference>
<dbReference type="InterPro" id="IPR036388">
    <property type="entry name" value="WH-like_DNA-bd_sf"/>
</dbReference>
<sequence>MNLRAVDLNLLVILDALLDEAHVSRAAERLGLSQPAASSALDRCRQLFGDRLLERGSGGMVLTPKAQALAQPVKDVLAGVAALLRQQEPDLSAIRQTVRMVMADHPAVAIAPALQAHLVRTAPGVTLAIMPWHGASAALEGLARGTIDLAVSVFPTVEADFTRKELLRENYLVAMRKGHPAAADFALDRWLAYPHVLVSGRGETHGALDEALARLGRVRHVGMVVPSFLMVPPLLAGSDMIALLPSRCLPPSGQESLVALPPPIAVEGFPLHIAWHRRRGRDAGVQHVARLVEGLIGQLGGWANPIAGD</sequence>
<dbReference type="AlphaFoldDB" id="A0A2S4LZU3"/>
<dbReference type="RefSeq" id="WP_103720268.1">
    <property type="nucleotide sequence ID" value="NZ_PQFZ01000016.1"/>
</dbReference>
<comment type="caution">
    <text evidence="7">The sequence shown here is derived from an EMBL/GenBank/DDBJ whole genome shotgun (WGS) entry which is preliminary data.</text>
</comment>
<dbReference type="Pfam" id="PF00126">
    <property type="entry name" value="HTH_1"/>
    <property type="match status" value="1"/>
</dbReference>
<dbReference type="GO" id="GO:0003677">
    <property type="term" value="F:DNA binding"/>
    <property type="evidence" value="ECO:0007669"/>
    <property type="project" value="UniProtKB-KW"/>
</dbReference>
<comment type="similarity">
    <text evidence="1">Belongs to the LysR transcriptional regulatory family.</text>
</comment>
<organism evidence="7 8">
    <name type="scientific">Bosea psychrotolerans</name>
    <dbReference type="NCBI Taxonomy" id="1871628"/>
    <lineage>
        <taxon>Bacteria</taxon>
        <taxon>Pseudomonadati</taxon>
        <taxon>Pseudomonadota</taxon>
        <taxon>Alphaproteobacteria</taxon>
        <taxon>Hyphomicrobiales</taxon>
        <taxon>Boseaceae</taxon>
        <taxon>Bosea</taxon>
    </lineage>
</organism>
<protein>
    <submittedName>
        <fullName evidence="7">LysR family transcriptional regulator</fullName>
    </submittedName>
</protein>
<dbReference type="PROSITE" id="PS50931">
    <property type="entry name" value="HTH_LYSR"/>
    <property type="match status" value="1"/>
</dbReference>
<evidence type="ECO:0000259" key="6">
    <source>
        <dbReference type="PROSITE" id="PS50931"/>
    </source>
</evidence>
<keyword evidence="2" id="KW-0536">Nodulation</keyword>
<dbReference type="EMBL" id="PQFZ01000016">
    <property type="protein sequence ID" value="POR47981.1"/>
    <property type="molecule type" value="Genomic_DNA"/>
</dbReference>
<feature type="domain" description="HTH lysR-type" evidence="6">
    <location>
        <begin position="6"/>
        <end position="63"/>
    </location>
</feature>
<evidence type="ECO:0000256" key="3">
    <source>
        <dbReference type="ARBA" id="ARBA00023015"/>
    </source>
</evidence>
<dbReference type="Gene3D" id="1.10.10.10">
    <property type="entry name" value="Winged helix-like DNA-binding domain superfamily/Winged helix DNA-binding domain"/>
    <property type="match status" value="1"/>
</dbReference>
<evidence type="ECO:0000256" key="1">
    <source>
        <dbReference type="ARBA" id="ARBA00009437"/>
    </source>
</evidence>